<dbReference type="Gene3D" id="2.60.40.1640">
    <property type="entry name" value="Conserved domain protein"/>
    <property type="match status" value="1"/>
</dbReference>
<dbReference type="Pfam" id="PF13786">
    <property type="entry name" value="DUF4179"/>
    <property type="match status" value="1"/>
</dbReference>
<evidence type="ECO:0000313" key="5">
    <source>
        <dbReference type="Proteomes" id="UP000558113"/>
    </source>
</evidence>
<proteinExistence type="predicted"/>
<keyword evidence="1" id="KW-1133">Transmembrane helix</keyword>
<dbReference type="AlphaFoldDB" id="A0A7X4YRU9"/>
<name>A0A7X4YRU9_9BACL</name>
<dbReference type="InterPro" id="IPR040680">
    <property type="entry name" value="DUF5643"/>
</dbReference>
<accession>A0A7X4YRU9</accession>
<evidence type="ECO:0000313" key="4">
    <source>
        <dbReference type="EMBL" id="NBC70359.1"/>
    </source>
</evidence>
<dbReference type="OrthoDB" id="2639741at2"/>
<dbReference type="Gene3D" id="2.60.40.1630">
    <property type="entry name" value="bacillus anthracis domain"/>
    <property type="match status" value="1"/>
</dbReference>
<dbReference type="EMBL" id="JAAAMU010000007">
    <property type="protein sequence ID" value="NBC70359.1"/>
    <property type="molecule type" value="Genomic_DNA"/>
</dbReference>
<organism evidence="4 5">
    <name type="scientific">Paenibacillus sacheonensis</name>
    <dbReference type="NCBI Taxonomy" id="742054"/>
    <lineage>
        <taxon>Bacteria</taxon>
        <taxon>Bacillati</taxon>
        <taxon>Bacillota</taxon>
        <taxon>Bacilli</taxon>
        <taxon>Bacillales</taxon>
        <taxon>Paenibacillaceae</taxon>
        <taxon>Paenibacillus</taxon>
    </lineage>
</organism>
<protein>
    <submittedName>
        <fullName evidence="4">DUF4179 domain-containing protein</fullName>
    </submittedName>
</protein>
<gene>
    <name evidence="4" type="ORF">GT003_15265</name>
</gene>
<reference evidence="4 5" key="1">
    <citation type="submission" date="2020-01" db="EMBL/GenBank/DDBJ databases">
        <title>Paenibacillus soybeanensis sp. nov. isolated from the nodules of soybean (Glycine max(L.) Merr).</title>
        <authorList>
            <person name="Wang H."/>
        </authorList>
    </citation>
    <scope>NUCLEOTIDE SEQUENCE [LARGE SCALE GENOMIC DNA]</scope>
    <source>
        <strain evidence="4 5">DSM 23054</strain>
    </source>
</reference>
<feature type="domain" description="DUF4179" evidence="2">
    <location>
        <begin position="53"/>
        <end position="139"/>
    </location>
</feature>
<feature type="transmembrane region" description="Helical" evidence="1">
    <location>
        <begin position="54"/>
        <end position="79"/>
    </location>
</feature>
<dbReference type="RefSeq" id="WP_161699233.1">
    <property type="nucleotide sequence ID" value="NZ_JAAAMU010000007.1"/>
</dbReference>
<feature type="domain" description="DUF5643" evidence="3">
    <location>
        <begin position="242"/>
        <end position="363"/>
    </location>
</feature>
<keyword evidence="1" id="KW-0472">Membrane</keyword>
<evidence type="ECO:0000259" key="3">
    <source>
        <dbReference type="Pfam" id="PF18705"/>
    </source>
</evidence>
<evidence type="ECO:0000256" key="1">
    <source>
        <dbReference type="SAM" id="Phobius"/>
    </source>
</evidence>
<dbReference type="Pfam" id="PF18705">
    <property type="entry name" value="DUF5643"/>
    <property type="match status" value="1"/>
</dbReference>
<keyword evidence="1" id="KW-0812">Transmembrane</keyword>
<dbReference type="InterPro" id="IPR025436">
    <property type="entry name" value="DUF4179"/>
</dbReference>
<sequence>MSMPTKQTAEREFRYLEKLIRETPVHIDLTDQVMSRLYKGSLPEQVRPKKWGRAVWVAASVFALFVIVASTGLVSPVMAESLKKIPVLSSLFQAAGDLGLKTADEAGMVTKLDVADTHDGVTLQVPVAAFDGTRVSLGLERKHGAAATDTIGEQIQTIDLSINGKPVQTYAPGNSNTIGISTYPGMDKDSSIIEFSDLHNQGGRPFPDKFELSLSVYLNGIQEPFVLKIPVSKNTTKEQIAAPNVSRHAQELDFTLKKIERTPITTTISTQIAIPIDKKLTLPIQTMGIEVVDDTGKKLKLLGGNSWNDTDGHLLMTDYHFEPLLSDYKTLTIKPFYYLFQDDKHSFVLDGNGTPQIAFIPELEITVSANR</sequence>
<evidence type="ECO:0000259" key="2">
    <source>
        <dbReference type="Pfam" id="PF13786"/>
    </source>
</evidence>
<comment type="caution">
    <text evidence="4">The sequence shown here is derived from an EMBL/GenBank/DDBJ whole genome shotgun (WGS) entry which is preliminary data.</text>
</comment>
<keyword evidence="5" id="KW-1185">Reference proteome</keyword>
<dbReference type="Proteomes" id="UP000558113">
    <property type="component" value="Unassembled WGS sequence"/>
</dbReference>